<accession>A0A7S2XL34</accession>
<dbReference type="EMBL" id="HBHQ01009242">
    <property type="protein sequence ID" value="CAD9814419.1"/>
    <property type="molecule type" value="Transcribed_RNA"/>
</dbReference>
<organism evidence="2">
    <name type="scientific">Attheya septentrionalis</name>
    <dbReference type="NCBI Taxonomy" id="420275"/>
    <lineage>
        <taxon>Eukaryota</taxon>
        <taxon>Sar</taxon>
        <taxon>Stramenopiles</taxon>
        <taxon>Ochrophyta</taxon>
        <taxon>Bacillariophyta</taxon>
        <taxon>Coscinodiscophyceae</taxon>
        <taxon>Chaetocerotophycidae</taxon>
        <taxon>Chaetocerotales</taxon>
        <taxon>Attheyaceae</taxon>
        <taxon>Attheya</taxon>
    </lineage>
</organism>
<evidence type="ECO:0000256" key="1">
    <source>
        <dbReference type="SAM" id="MobiDB-lite"/>
    </source>
</evidence>
<sequence>MERKELTEAHAKAMGEMKSVESTDDESIISEVESESEAVEWKAEGLLEEEVEDEEIKWEHLSILPFVGWLPPVFWMFRNDLKYSCGPFVYTRQLANRWL</sequence>
<feature type="compositionally biased region" description="Basic and acidic residues" evidence="1">
    <location>
        <begin position="1"/>
        <end position="21"/>
    </location>
</feature>
<proteinExistence type="predicted"/>
<gene>
    <name evidence="2" type="ORF">ASEP1449_LOCUS6244</name>
</gene>
<feature type="compositionally biased region" description="Acidic residues" evidence="1">
    <location>
        <begin position="22"/>
        <end position="31"/>
    </location>
</feature>
<evidence type="ECO:0000313" key="2">
    <source>
        <dbReference type="EMBL" id="CAD9814419.1"/>
    </source>
</evidence>
<name>A0A7S2XL34_9STRA</name>
<dbReference type="AlphaFoldDB" id="A0A7S2XL34"/>
<feature type="region of interest" description="Disordered" evidence="1">
    <location>
        <begin position="1"/>
        <end position="31"/>
    </location>
</feature>
<protein>
    <submittedName>
        <fullName evidence="2">Uncharacterized protein</fullName>
    </submittedName>
</protein>
<reference evidence="2" key="1">
    <citation type="submission" date="2021-01" db="EMBL/GenBank/DDBJ databases">
        <authorList>
            <person name="Corre E."/>
            <person name="Pelletier E."/>
            <person name="Niang G."/>
            <person name="Scheremetjew M."/>
            <person name="Finn R."/>
            <person name="Kale V."/>
            <person name="Holt S."/>
            <person name="Cochrane G."/>
            <person name="Meng A."/>
            <person name="Brown T."/>
            <person name="Cohen L."/>
        </authorList>
    </citation>
    <scope>NUCLEOTIDE SEQUENCE</scope>
    <source>
        <strain evidence="2">CCMP2084</strain>
    </source>
</reference>